<gene>
    <name evidence="2" type="ORF">DFR68_104285</name>
</gene>
<dbReference type="Pfam" id="PF07883">
    <property type="entry name" value="Cupin_2"/>
    <property type="match status" value="1"/>
</dbReference>
<dbReference type="AlphaFoldDB" id="A0A370H6S2"/>
<evidence type="ECO:0000313" key="3">
    <source>
        <dbReference type="Proteomes" id="UP000255355"/>
    </source>
</evidence>
<dbReference type="RefSeq" id="WP_068014999.1">
    <property type="nucleotide sequence ID" value="NZ_QQAZ01000004.1"/>
</dbReference>
<proteinExistence type="predicted"/>
<evidence type="ECO:0000259" key="1">
    <source>
        <dbReference type="Pfam" id="PF07883"/>
    </source>
</evidence>
<protein>
    <submittedName>
        <fullName evidence="2">Cupin domain</fullName>
    </submittedName>
</protein>
<comment type="caution">
    <text evidence="2">The sequence shown here is derived from an EMBL/GenBank/DDBJ whole genome shotgun (WGS) entry which is preliminary data.</text>
</comment>
<dbReference type="OrthoDB" id="5145129at2"/>
<organism evidence="2 3">
    <name type="scientific">Nocardia mexicana</name>
    <dbReference type="NCBI Taxonomy" id="279262"/>
    <lineage>
        <taxon>Bacteria</taxon>
        <taxon>Bacillati</taxon>
        <taxon>Actinomycetota</taxon>
        <taxon>Actinomycetes</taxon>
        <taxon>Mycobacteriales</taxon>
        <taxon>Nocardiaceae</taxon>
        <taxon>Nocardia</taxon>
    </lineage>
</organism>
<keyword evidence="3" id="KW-1185">Reference proteome</keyword>
<dbReference type="InterPro" id="IPR013096">
    <property type="entry name" value="Cupin_2"/>
</dbReference>
<dbReference type="SUPFAM" id="SSF51182">
    <property type="entry name" value="RmlC-like cupins"/>
    <property type="match status" value="1"/>
</dbReference>
<evidence type="ECO:0000313" key="2">
    <source>
        <dbReference type="EMBL" id="RDI51801.1"/>
    </source>
</evidence>
<dbReference type="EMBL" id="QQAZ01000004">
    <property type="protein sequence ID" value="RDI51801.1"/>
    <property type="molecule type" value="Genomic_DNA"/>
</dbReference>
<sequence length="124" mass="13242">MTVLRGATAPAFETDHVTAYGLAAPSRGAQETCAWRFRMNPGAPAAPHRVDREEIFVLTSGRAVAELEGERHELSAGDALIVPPETTFSVSNPHAEPLEMVAVLPVGGRAVMPGMDPFVPPWAR</sequence>
<dbReference type="InterPro" id="IPR011051">
    <property type="entry name" value="RmlC_Cupin_sf"/>
</dbReference>
<reference evidence="2 3" key="1">
    <citation type="submission" date="2018-07" db="EMBL/GenBank/DDBJ databases">
        <title>Genomic Encyclopedia of Type Strains, Phase IV (KMG-IV): sequencing the most valuable type-strain genomes for metagenomic binning, comparative biology and taxonomic classification.</title>
        <authorList>
            <person name="Goeker M."/>
        </authorList>
    </citation>
    <scope>NUCLEOTIDE SEQUENCE [LARGE SCALE GENOMIC DNA]</scope>
    <source>
        <strain evidence="2 3">DSM 44952</strain>
    </source>
</reference>
<dbReference type="STRING" id="1210089.GCA_001613165_01321"/>
<dbReference type="InterPro" id="IPR014710">
    <property type="entry name" value="RmlC-like_jellyroll"/>
</dbReference>
<feature type="domain" description="Cupin type-2" evidence="1">
    <location>
        <begin position="36"/>
        <end position="103"/>
    </location>
</feature>
<accession>A0A370H6S2</accession>
<dbReference type="Proteomes" id="UP000255355">
    <property type="component" value="Unassembled WGS sequence"/>
</dbReference>
<dbReference type="Gene3D" id="2.60.120.10">
    <property type="entry name" value="Jelly Rolls"/>
    <property type="match status" value="1"/>
</dbReference>
<name>A0A370H6S2_9NOCA</name>